<dbReference type="NCBIfam" id="TIGR03738">
    <property type="entry name" value="PRTRC_C"/>
    <property type="match status" value="1"/>
</dbReference>
<dbReference type="Pfam" id="PF14454">
    <property type="entry name" value="Prok_Ub"/>
    <property type="match status" value="1"/>
</dbReference>
<evidence type="ECO:0000313" key="1">
    <source>
        <dbReference type="EMBL" id="OCX67496.1"/>
    </source>
</evidence>
<dbReference type="AlphaFoldDB" id="A0A1C2IAV7"/>
<reference evidence="1 2" key="1">
    <citation type="journal article" date="2016" name="Int. J. Mol. Sci.">
        <title>Comparative genomics of the extreme acidophile Acidithiobacillus thiooxidans reveals intraspecific divergence and niche adaptation.</title>
        <authorList>
            <person name="Zhang X."/>
            <person name="Feng X."/>
            <person name="Tao J."/>
            <person name="Ma L."/>
            <person name="Xiao Y."/>
            <person name="Liang Y."/>
            <person name="Liu X."/>
            <person name="Yin H."/>
        </authorList>
    </citation>
    <scope>NUCLEOTIDE SEQUENCE [LARGE SCALE GENOMIC DNA]</scope>
    <source>
        <strain evidence="1 2">A02</strain>
    </source>
</reference>
<proteinExistence type="predicted"/>
<comment type="caution">
    <text evidence="1">The sequence shown here is derived from an EMBL/GenBank/DDBJ whole genome shotgun (WGS) entry which is preliminary data.</text>
</comment>
<protein>
    <recommendedName>
        <fullName evidence="3">PRTRC system protein C</fullName>
    </recommendedName>
</protein>
<organism evidence="1 2">
    <name type="scientific">Acidithiobacillus thiooxidans</name>
    <name type="common">Thiobacillus thiooxidans</name>
    <dbReference type="NCBI Taxonomy" id="930"/>
    <lineage>
        <taxon>Bacteria</taxon>
        <taxon>Pseudomonadati</taxon>
        <taxon>Pseudomonadota</taxon>
        <taxon>Acidithiobacillia</taxon>
        <taxon>Acidithiobacillales</taxon>
        <taxon>Acidithiobacillaceae</taxon>
        <taxon>Acidithiobacillus</taxon>
    </lineage>
</organism>
<evidence type="ECO:0008006" key="3">
    <source>
        <dbReference type="Google" id="ProtNLM"/>
    </source>
</evidence>
<name>A0A1C2IAV7_ACITH</name>
<dbReference type="Proteomes" id="UP000094893">
    <property type="component" value="Unassembled WGS sequence"/>
</dbReference>
<evidence type="ECO:0000313" key="2">
    <source>
        <dbReference type="Proteomes" id="UP000094893"/>
    </source>
</evidence>
<dbReference type="EMBL" id="LWSA01000348">
    <property type="protein sequence ID" value="OCX67496.1"/>
    <property type="molecule type" value="Genomic_DNA"/>
</dbReference>
<dbReference type="RefSeq" id="WP_035218210.1">
    <property type="nucleotide sequence ID" value="NZ_JAWXYA010000001.1"/>
</dbReference>
<accession>A0A1C2IAV7</accession>
<dbReference type="InterPro" id="IPR032866">
    <property type="entry name" value="Prok_Ub"/>
</dbReference>
<dbReference type="InterPro" id="IPR022289">
    <property type="entry name" value="PRTRC_protein-C"/>
</dbReference>
<dbReference type="STRING" id="930.GCA_002079865_00417"/>
<gene>
    <name evidence="1" type="ORF">A6P07_19905</name>
</gene>
<sequence length="67" mass="7484">MIEVESITRVFKYNGVTLPDPNPTLPIETVRSVYAHQYPELGSADVQSEIKGKKQIVTFQKVLGHKG</sequence>